<feature type="domain" description="DUF7351" evidence="2">
    <location>
        <begin position="114"/>
        <end position="306"/>
    </location>
</feature>
<evidence type="ECO:0000313" key="4">
    <source>
        <dbReference type="Proteomes" id="UP000595001"/>
    </source>
</evidence>
<keyword evidence="4" id="KW-1185">Reference proteome</keyword>
<protein>
    <submittedName>
        <fullName evidence="3">Helix-turn-helix transcriptional regulator</fullName>
    </submittedName>
</protein>
<name>A0A7T3KTX8_9EURY</name>
<organism evidence="3 4">
    <name type="scientific">Halosimplex litoreum</name>
    <dbReference type="NCBI Taxonomy" id="1198301"/>
    <lineage>
        <taxon>Archaea</taxon>
        <taxon>Methanobacteriati</taxon>
        <taxon>Methanobacteriota</taxon>
        <taxon>Stenosarchaea group</taxon>
        <taxon>Halobacteria</taxon>
        <taxon>Halobacteriales</taxon>
        <taxon>Haloarculaceae</taxon>
        <taxon>Halosimplex</taxon>
    </lineage>
</organism>
<dbReference type="OrthoDB" id="8482at2157"/>
<dbReference type="EMBL" id="CP065856">
    <property type="protein sequence ID" value="QPV61692.1"/>
    <property type="molecule type" value="Genomic_DNA"/>
</dbReference>
<evidence type="ECO:0000259" key="1">
    <source>
        <dbReference type="Pfam" id="PF24038"/>
    </source>
</evidence>
<dbReference type="AlphaFoldDB" id="A0A7T3KTX8"/>
<feature type="domain" description="DUF7347" evidence="1">
    <location>
        <begin position="16"/>
        <end position="97"/>
    </location>
</feature>
<proteinExistence type="predicted"/>
<sequence length="311" mass="33347">MGVTSDDEGDESALAPDAAFELLADETRMGILRALWGEYDPRDPDSAVSFRRLFDLVGADDTGNFNYHLGRLTGHFVRRTDAGYELAAPGFRVVRAVVAGSVTGDPSVPETPVDATCARCGGQVAIIHEDGTTWARCTDCEGYWSGREGAIFGFGLPPRGLRDRDADAVLDATITYSIHRFAAVCRGVCPECGGSVEGALDVCTDHDAGGVCDACGSAFRGVVTFDCGACKFDWRSPAYAPVSHHPALAAFYDDHGTEHVPATWAAVRRGLRWSEQVHSTEPPSLWVVVSESGDRRRFRLDATGTVVAVTD</sequence>
<dbReference type="RefSeq" id="WP_198060520.1">
    <property type="nucleotide sequence ID" value="NZ_CP065856.1"/>
</dbReference>
<dbReference type="Pfam" id="PF24042">
    <property type="entry name" value="DUF7351"/>
    <property type="match status" value="1"/>
</dbReference>
<gene>
    <name evidence="3" type="ORF">I7X12_13135</name>
</gene>
<dbReference type="KEGG" id="hlt:I7X12_13135"/>
<dbReference type="Pfam" id="PF24038">
    <property type="entry name" value="DUF7347"/>
    <property type="match status" value="1"/>
</dbReference>
<dbReference type="InterPro" id="IPR055775">
    <property type="entry name" value="DUF7351"/>
</dbReference>
<dbReference type="InterPro" id="IPR055771">
    <property type="entry name" value="DUF7347"/>
</dbReference>
<evidence type="ECO:0000259" key="2">
    <source>
        <dbReference type="Pfam" id="PF24042"/>
    </source>
</evidence>
<accession>A0A7T3KTX8</accession>
<dbReference type="GeneID" id="60589454"/>
<reference evidence="3 4" key="1">
    <citation type="submission" date="2020-12" db="EMBL/GenBank/DDBJ databases">
        <title>Halosimplex halophilum sp. nov. and Halosimplex salinum sp. nov., two new members of the genus Halosimplex.</title>
        <authorList>
            <person name="Cui H.L."/>
        </authorList>
    </citation>
    <scope>NUCLEOTIDE SEQUENCE [LARGE SCALE GENOMIC DNA]</scope>
    <source>
        <strain evidence="3 4">YGH94</strain>
    </source>
</reference>
<evidence type="ECO:0000313" key="3">
    <source>
        <dbReference type="EMBL" id="QPV61692.1"/>
    </source>
</evidence>
<dbReference type="Proteomes" id="UP000595001">
    <property type="component" value="Chromosome"/>
</dbReference>